<name>A0A238U668_9FLAO</name>
<gene>
    <name evidence="1" type="ORF">TJEJU_0871</name>
</gene>
<sequence length="215" mass="25903">MRSIFIFVFVLFVGKITSQTNFSAGVLPKVVTSFKISPKMKWVNSIESREFFYDEKFELTHSLVDVSTIFSLKTEMNNKLNFGFIFRFKDGEVEYRSLQHYNIIHSLEQFQMGHRFAFEQFYDDVINLRGRYRFTIQRALNGDKIDVFEWYLKLSNEYLWQFNDENLEIRLAPNLGYRLSKRNKIEFGVEYRAANFIRELNKNELWMRCTMYISL</sequence>
<keyword evidence="2" id="KW-1185">Reference proteome</keyword>
<evidence type="ECO:0000313" key="2">
    <source>
        <dbReference type="Proteomes" id="UP000215214"/>
    </source>
</evidence>
<dbReference type="InterPro" id="IPR019619">
    <property type="entry name" value="DUF2490"/>
</dbReference>
<evidence type="ECO:0008006" key="3">
    <source>
        <dbReference type="Google" id="ProtNLM"/>
    </source>
</evidence>
<dbReference type="AlphaFoldDB" id="A0A238U668"/>
<dbReference type="EMBL" id="LT899436">
    <property type="protein sequence ID" value="SNR14637.1"/>
    <property type="molecule type" value="Genomic_DNA"/>
</dbReference>
<evidence type="ECO:0000313" key="1">
    <source>
        <dbReference type="EMBL" id="SNR14637.1"/>
    </source>
</evidence>
<dbReference type="KEGG" id="tje:TJEJU_0871"/>
<proteinExistence type="predicted"/>
<reference evidence="1 2" key="1">
    <citation type="submission" date="2017-07" db="EMBL/GenBank/DDBJ databases">
        <authorList>
            <person name="Sun Z.S."/>
            <person name="Albrecht U."/>
            <person name="Echele G."/>
            <person name="Lee C.C."/>
        </authorList>
    </citation>
    <scope>NUCLEOTIDE SEQUENCE [LARGE SCALE GENOMIC DNA]</scope>
    <source>
        <strain evidence="2">type strain: KCTC 22618</strain>
    </source>
</reference>
<dbReference type="Pfam" id="PF10677">
    <property type="entry name" value="DUF2490"/>
    <property type="match status" value="1"/>
</dbReference>
<organism evidence="1 2">
    <name type="scientific">Tenacibaculum jejuense</name>
    <dbReference type="NCBI Taxonomy" id="584609"/>
    <lineage>
        <taxon>Bacteria</taxon>
        <taxon>Pseudomonadati</taxon>
        <taxon>Bacteroidota</taxon>
        <taxon>Flavobacteriia</taxon>
        <taxon>Flavobacteriales</taxon>
        <taxon>Flavobacteriaceae</taxon>
        <taxon>Tenacibaculum</taxon>
    </lineage>
</organism>
<dbReference type="RefSeq" id="WP_095069758.1">
    <property type="nucleotide sequence ID" value="NZ_LT899436.1"/>
</dbReference>
<accession>A0A238U668</accession>
<protein>
    <recommendedName>
        <fullName evidence="3">DUF2490 domain-containing protein</fullName>
    </recommendedName>
</protein>
<dbReference type="Proteomes" id="UP000215214">
    <property type="component" value="Chromosome TJEJU"/>
</dbReference>
<dbReference type="OrthoDB" id="1121653at2"/>